<comment type="caution">
    <text evidence="1">The sequence shown here is derived from an EMBL/GenBank/DDBJ whole genome shotgun (WGS) entry which is preliminary data.</text>
</comment>
<proteinExistence type="predicted"/>
<reference evidence="1" key="1">
    <citation type="journal article" date="2014" name="Front. Microbiol.">
        <title>High frequency of phylogenetically diverse reductive dehalogenase-homologous genes in deep subseafloor sedimentary metagenomes.</title>
        <authorList>
            <person name="Kawai M."/>
            <person name="Futagami T."/>
            <person name="Toyoda A."/>
            <person name="Takaki Y."/>
            <person name="Nishi S."/>
            <person name="Hori S."/>
            <person name="Arai W."/>
            <person name="Tsubouchi T."/>
            <person name="Morono Y."/>
            <person name="Uchiyama I."/>
            <person name="Ito T."/>
            <person name="Fujiyama A."/>
            <person name="Inagaki F."/>
            <person name="Takami H."/>
        </authorList>
    </citation>
    <scope>NUCLEOTIDE SEQUENCE</scope>
    <source>
        <strain evidence="1">Expedition CK06-06</strain>
    </source>
</reference>
<protein>
    <submittedName>
        <fullName evidence="1">Uncharacterized protein</fullName>
    </submittedName>
</protein>
<name>X1AI63_9ZZZZ</name>
<accession>X1AI63</accession>
<evidence type="ECO:0000313" key="1">
    <source>
        <dbReference type="EMBL" id="GAG81729.1"/>
    </source>
</evidence>
<organism evidence="1">
    <name type="scientific">marine sediment metagenome</name>
    <dbReference type="NCBI Taxonomy" id="412755"/>
    <lineage>
        <taxon>unclassified sequences</taxon>
        <taxon>metagenomes</taxon>
        <taxon>ecological metagenomes</taxon>
    </lineage>
</organism>
<gene>
    <name evidence="1" type="ORF">S01H4_23935</name>
</gene>
<sequence>VEQETVFQHMTMPKDNRKYSISQNGVKYRTICKECNEIIGRKYGPVLNDFTYNVGKILKTKLTLYETLRCI</sequence>
<feature type="non-terminal residue" evidence="1">
    <location>
        <position position="1"/>
    </location>
</feature>
<dbReference type="EMBL" id="BART01011178">
    <property type="protein sequence ID" value="GAG81729.1"/>
    <property type="molecule type" value="Genomic_DNA"/>
</dbReference>
<dbReference type="AlphaFoldDB" id="X1AI63"/>